<evidence type="ECO:0000259" key="5">
    <source>
        <dbReference type="Pfam" id="PF00389"/>
    </source>
</evidence>
<keyword evidence="3" id="KW-0520">NAD</keyword>
<protein>
    <submittedName>
        <fullName evidence="7">2-hydroxyacid dehydrogenase</fullName>
    </submittedName>
</protein>
<dbReference type="PANTHER" id="PTHR10996">
    <property type="entry name" value="2-HYDROXYACID DEHYDROGENASE-RELATED"/>
    <property type="match status" value="1"/>
</dbReference>
<evidence type="ECO:0000256" key="3">
    <source>
        <dbReference type="ARBA" id="ARBA00023027"/>
    </source>
</evidence>
<dbReference type="GO" id="GO:0005829">
    <property type="term" value="C:cytosol"/>
    <property type="evidence" value="ECO:0007669"/>
    <property type="project" value="TreeGrafter"/>
</dbReference>
<dbReference type="PANTHER" id="PTHR10996:SF178">
    <property type="entry name" value="2-HYDROXYACID DEHYDROGENASE YGL185C-RELATED"/>
    <property type="match status" value="1"/>
</dbReference>
<comment type="similarity">
    <text evidence="4">Belongs to the D-isomer specific 2-hydroxyacid dehydrogenase family.</text>
</comment>
<evidence type="ECO:0000256" key="2">
    <source>
        <dbReference type="ARBA" id="ARBA00023002"/>
    </source>
</evidence>
<dbReference type="SUPFAM" id="SSF51735">
    <property type="entry name" value="NAD(P)-binding Rossmann-fold domains"/>
    <property type="match status" value="1"/>
</dbReference>
<feature type="domain" description="D-isomer specific 2-hydroxyacid dehydrogenase NAD-binding" evidence="6">
    <location>
        <begin position="108"/>
        <end position="280"/>
    </location>
</feature>
<keyword evidence="8" id="KW-1185">Reference proteome</keyword>
<keyword evidence="2 4" id="KW-0560">Oxidoreductase</keyword>
<evidence type="ECO:0000313" key="7">
    <source>
        <dbReference type="EMBL" id="TBW36132.1"/>
    </source>
</evidence>
<dbReference type="Gene3D" id="3.40.50.720">
    <property type="entry name" value="NAD(P)-binding Rossmann-like Domain"/>
    <property type="match status" value="2"/>
</dbReference>
<dbReference type="Pfam" id="PF02826">
    <property type="entry name" value="2-Hacid_dh_C"/>
    <property type="match status" value="1"/>
</dbReference>
<name>A0A4Q9VL00_9HYPH</name>
<dbReference type="InterPro" id="IPR036291">
    <property type="entry name" value="NAD(P)-bd_dom_sf"/>
</dbReference>
<evidence type="ECO:0000256" key="1">
    <source>
        <dbReference type="ARBA" id="ARBA00022857"/>
    </source>
</evidence>
<dbReference type="Pfam" id="PF00389">
    <property type="entry name" value="2-Hacid_dh"/>
    <property type="match status" value="1"/>
</dbReference>
<dbReference type="GO" id="GO:0030267">
    <property type="term" value="F:glyoxylate reductase (NADPH) activity"/>
    <property type="evidence" value="ECO:0007669"/>
    <property type="project" value="TreeGrafter"/>
</dbReference>
<dbReference type="InterPro" id="IPR006140">
    <property type="entry name" value="D-isomer_DH_NAD-bd"/>
</dbReference>
<proteinExistence type="inferred from homology"/>
<comment type="caution">
    <text evidence="7">The sequence shown here is derived from an EMBL/GenBank/DDBJ whole genome shotgun (WGS) entry which is preliminary data.</text>
</comment>
<dbReference type="SUPFAM" id="SSF52283">
    <property type="entry name" value="Formate/glycerate dehydrogenase catalytic domain-like"/>
    <property type="match status" value="1"/>
</dbReference>
<dbReference type="EMBL" id="SJFN01000022">
    <property type="protein sequence ID" value="TBW36132.1"/>
    <property type="molecule type" value="Genomic_DNA"/>
</dbReference>
<dbReference type="AlphaFoldDB" id="A0A4Q9VL00"/>
<dbReference type="GO" id="GO:0051287">
    <property type="term" value="F:NAD binding"/>
    <property type="evidence" value="ECO:0007669"/>
    <property type="project" value="InterPro"/>
</dbReference>
<dbReference type="FunFam" id="3.40.50.720:FF:000213">
    <property type="entry name" value="Putative 2-hydroxyacid dehydrogenase"/>
    <property type="match status" value="1"/>
</dbReference>
<dbReference type="InterPro" id="IPR050223">
    <property type="entry name" value="D-isomer_2-hydroxyacid_DH"/>
</dbReference>
<dbReference type="InterPro" id="IPR006139">
    <property type="entry name" value="D-isomer_2_OHA_DH_cat_dom"/>
</dbReference>
<accession>A0A4Q9VL00</accession>
<dbReference type="OrthoDB" id="9793626at2"/>
<sequence length="312" mass="32259">MKPEILMLEPMMAEIEAALDAAYVVHRLHRAPDRAAMIAAVAPTVTAIVTGGATGAPADLVAALPRLGIVAINGVGTDAVDLVDARARGIRVTTTPGVLTDDVADMALGLTLSVLRRLAQGDRFVRAGSWPQSGFPLGRKATGRRLGIVGLGRIGRAVAERARGFRMDIAYTDLAPVAEAPGRFVGDLVELARWSEVLVVCSTGGPGTRGLIGRAVIDALGPEGVLINVARGSVVDEPELVAALVEGRLGGAGLDVFADEPRVPAALLDLPGVVLEPHQASATRETRLEMGSVVVRSLAAFYAGEDLPAAVV</sequence>
<evidence type="ECO:0000259" key="6">
    <source>
        <dbReference type="Pfam" id="PF02826"/>
    </source>
</evidence>
<dbReference type="GO" id="GO:0016618">
    <property type="term" value="F:hydroxypyruvate reductase [NAD(P)H] activity"/>
    <property type="evidence" value="ECO:0007669"/>
    <property type="project" value="TreeGrafter"/>
</dbReference>
<organism evidence="7 8">
    <name type="scientific">Siculibacillus lacustris</name>
    <dbReference type="NCBI Taxonomy" id="1549641"/>
    <lineage>
        <taxon>Bacteria</taxon>
        <taxon>Pseudomonadati</taxon>
        <taxon>Pseudomonadota</taxon>
        <taxon>Alphaproteobacteria</taxon>
        <taxon>Hyphomicrobiales</taxon>
        <taxon>Ancalomicrobiaceae</taxon>
        <taxon>Siculibacillus</taxon>
    </lineage>
</organism>
<dbReference type="CDD" id="cd12156">
    <property type="entry name" value="HPPR"/>
    <property type="match status" value="1"/>
</dbReference>
<reference evidence="7 8" key="1">
    <citation type="submission" date="2019-02" db="EMBL/GenBank/DDBJ databases">
        <title>Siculibacillus lacustris gen. nov., sp. nov., a new rosette-forming bacterium isolated from a freshwater crater lake (Lake St. Ana, Romania).</title>
        <authorList>
            <person name="Felfoldi T."/>
            <person name="Marton Z."/>
            <person name="Szabo A."/>
            <person name="Mentes A."/>
            <person name="Boka K."/>
            <person name="Marialigeti K."/>
            <person name="Mathe I."/>
            <person name="Koncz M."/>
            <person name="Schumann P."/>
            <person name="Toth E."/>
        </authorList>
    </citation>
    <scope>NUCLEOTIDE SEQUENCE [LARGE SCALE GENOMIC DNA]</scope>
    <source>
        <strain evidence="7 8">SA-279</strain>
    </source>
</reference>
<evidence type="ECO:0000256" key="4">
    <source>
        <dbReference type="RuleBase" id="RU003719"/>
    </source>
</evidence>
<evidence type="ECO:0000313" key="8">
    <source>
        <dbReference type="Proteomes" id="UP000292781"/>
    </source>
</evidence>
<gene>
    <name evidence="7" type="ORF">EYW49_14900</name>
</gene>
<feature type="domain" description="D-isomer specific 2-hydroxyacid dehydrogenase catalytic" evidence="5">
    <location>
        <begin position="5"/>
        <end position="311"/>
    </location>
</feature>
<dbReference type="RefSeq" id="WP_131310384.1">
    <property type="nucleotide sequence ID" value="NZ_SJFN01000022.1"/>
</dbReference>
<keyword evidence="1" id="KW-0521">NADP</keyword>
<dbReference type="Proteomes" id="UP000292781">
    <property type="component" value="Unassembled WGS sequence"/>
</dbReference>